<evidence type="ECO:0000256" key="4">
    <source>
        <dbReference type="ARBA" id="ARBA00022989"/>
    </source>
</evidence>
<feature type="transmembrane region" description="Helical" evidence="6">
    <location>
        <begin position="489"/>
        <end position="511"/>
    </location>
</feature>
<feature type="transmembrane region" description="Helical" evidence="6">
    <location>
        <begin position="517"/>
        <end position="536"/>
    </location>
</feature>
<dbReference type="InterPro" id="IPR020846">
    <property type="entry name" value="MFS_dom"/>
</dbReference>
<dbReference type="Pfam" id="PF07690">
    <property type="entry name" value="MFS_1"/>
    <property type="match status" value="1"/>
</dbReference>
<keyword evidence="3 6" id="KW-0812">Transmembrane</keyword>
<dbReference type="PANTHER" id="PTHR23511:SF36">
    <property type="entry name" value="EG:BACR7A4.13 PROTEIN-RELATED"/>
    <property type="match status" value="1"/>
</dbReference>
<feature type="transmembrane region" description="Helical" evidence="6">
    <location>
        <begin position="237"/>
        <end position="256"/>
    </location>
</feature>
<evidence type="ECO:0000313" key="8">
    <source>
        <dbReference type="EnsemblMetazoa" id="XP_050515582.1"/>
    </source>
</evidence>
<dbReference type="PANTHER" id="PTHR23511">
    <property type="entry name" value="SYNAPTIC VESICLE GLYCOPROTEIN 2"/>
    <property type="match status" value="1"/>
</dbReference>
<reference evidence="8" key="2">
    <citation type="submission" date="2025-05" db="UniProtKB">
        <authorList>
            <consortium name="EnsemblMetazoa"/>
        </authorList>
    </citation>
    <scope>IDENTIFICATION</scope>
</reference>
<evidence type="ECO:0000313" key="10">
    <source>
        <dbReference type="RefSeq" id="XP_028140274.1"/>
    </source>
</evidence>
<gene>
    <name evidence="10" type="primary">LOC114334436</name>
</gene>
<keyword evidence="4 6" id="KW-1133">Transmembrane helix</keyword>
<reference evidence="10" key="1">
    <citation type="submission" date="2025-04" db="UniProtKB">
        <authorList>
            <consortium name="RefSeq"/>
        </authorList>
    </citation>
    <scope>IDENTIFICATION</scope>
</reference>
<organism evidence="10">
    <name type="scientific">Diabrotica virgifera virgifera</name>
    <name type="common">western corn rootworm</name>
    <dbReference type="NCBI Taxonomy" id="50390"/>
    <lineage>
        <taxon>Eukaryota</taxon>
        <taxon>Metazoa</taxon>
        <taxon>Ecdysozoa</taxon>
        <taxon>Arthropoda</taxon>
        <taxon>Hexapoda</taxon>
        <taxon>Insecta</taxon>
        <taxon>Pterygota</taxon>
        <taxon>Neoptera</taxon>
        <taxon>Endopterygota</taxon>
        <taxon>Coleoptera</taxon>
        <taxon>Polyphaga</taxon>
        <taxon>Cucujiformia</taxon>
        <taxon>Chrysomeloidea</taxon>
        <taxon>Chrysomelidae</taxon>
        <taxon>Galerucinae</taxon>
        <taxon>Diabroticina</taxon>
        <taxon>Diabroticites</taxon>
        <taxon>Diabrotica</taxon>
    </lineage>
</organism>
<dbReference type="EnsemblMetazoa" id="XM_050659625.1">
    <property type="protein sequence ID" value="XP_050515582.1"/>
    <property type="gene ID" value="LOC114334436"/>
</dbReference>
<feature type="transmembrane region" description="Helical" evidence="6">
    <location>
        <begin position="135"/>
        <end position="153"/>
    </location>
</feature>
<evidence type="ECO:0000256" key="1">
    <source>
        <dbReference type="ARBA" id="ARBA00004141"/>
    </source>
</evidence>
<evidence type="ECO:0000256" key="2">
    <source>
        <dbReference type="ARBA" id="ARBA00022448"/>
    </source>
</evidence>
<evidence type="ECO:0000256" key="5">
    <source>
        <dbReference type="ARBA" id="ARBA00023136"/>
    </source>
</evidence>
<accession>A0A6P7FUY7</accession>
<name>A0A6P7FUY7_DIAVI</name>
<feature type="transmembrane region" description="Helical" evidence="6">
    <location>
        <begin position="332"/>
        <end position="353"/>
    </location>
</feature>
<protein>
    <submittedName>
        <fullName evidence="10">Synaptic vesicle glycoprotein 2B-like</fullName>
    </submittedName>
</protein>
<dbReference type="Proteomes" id="UP001652700">
    <property type="component" value="Unplaced"/>
</dbReference>
<feature type="domain" description="Major facilitator superfamily (MFS) profile" evidence="7">
    <location>
        <begin position="70"/>
        <end position="541"/>
    </location>
</feature>
<dbReference type="AlphaFoldDB" id="A0A6P7FUY7"/>
<dbReference type="SUPFAM" id="SSF103473">
    <property type="entry name" value="MFS general substrate transporter"/>
    <property type="match status" value="1"/>
</dbReference>
<sequence>MTAKISDDLETLTYIPESENGEGNVKLKPDLAARGSETLFLFQHVTKETAPTTFEEAAKLIGFGKFNILLISLTVFGIFSHMFEAGSVSYILAAAQCDLNLSLQQKGYLNSIIFAGMISGCFFWGFLLDVYGRQKLMTIGYLLAAGFNFLGSLSQSFDMLLFCKFFGGFIISCPFGAMSAYLSEFHSSEYRNKVQLINGTLASFAQVVAPLLAWGILPLPINWSLFDGNVELHSWNVFLMVTGLAPLIGGIIFMFLPESPKFLMTSGKNDEAMEILRTVYSWNTGNPPNTFPVKMLVEEKVKDNTNKNILEDIRGGFRTSLTLFRPPHLWKFLIITAAMTSCTCSLQCLRQWMPQLFQSIEDYKSIHHGNISDVCTMLSGLNVERRSNDACSTDVTKSMVYINAMIGATFQVVAYFLTGTIINLLGKKKMLIMLPGVSVLCTIGLLCLRGAAYVTIFTGVFIACGHVSAYMFMSVIVDSFPTSLRASALMITPAIGRLGIVGTNAIFPVLFKQSCNAAFMVIGGSMAVSGILSFWLPDTERKALQ</sequence>
<feature type="transmembrane region" description="Helical" evidence="6">
    <location>
        <begin position="194"/>
        <end position="217"/>
    </location>
</feature>
<dbReference type="Gene3D" id="1.20.1250.20">
    <property type="entry name" value="MFS general substrate transporter like domains"/>
    <property type="match status" value="1"/>
</dbReference>
<dbReference type="RefSeq" id="XP_050515582.1">
    <property type="nucleotide sequence ID" value="XM_050659625.1"/>
</dbReference>
<feature type="transmembrane region" description="Helical" evidence="6">
    <location>
        <begin position="457"/>
        <end position="477"/>
    </location>
</feature>
<dbReference type="KEGG" id="dvv:114334436"/>
<evidence type="ECO:0000256" key="3">
    <source>
        <dbReference type="ARBA" id="ARBA00022692"/>
    </source>
</evidence>
<feature type="transmembrane region" description="Helical" evidence="6">
    <location>
        <begin position="68"/>
        <end position="95"/>
    </location>
</feature>
<evidence type="ECO:0000256" key="6">
    <source>
        <dbReference type="SAM" id="Phobius"/>
    </source>
</evidence>
<dbReference type="InParanoid" id="A0A6P7FUY7"/>
<dbReference type="OrthoDB" id="3936150at2759"/>
<dbReference type="GO" id="GO:0022857">
    <property type="term" value="F:transmembrane transporter activity"/>
    <property type="evidence" value="ECO:0007669"/>
    <property type="project" value="InterPro"/>
</dbReference>
<dbReference type="InterPro" id="IPR011701">
    <property type="entry name" value="MFS"/>
</dbReference>
<dbReference type="PROSITE" id="PS50850">
    <property type="entry name" value="MFS"/>
    <property type="match status" value="1"/>
</dbReference>
<comment type="subcellular location">
    <subcellularLocation>
        <location evidence="1">Membrane</location>
        <topology evidence="1">Multi-pass membrane protein</topology>
    </subcellularLocation>
</comment>
<keyword evidence="2" id="KW-0813">Transport</keyword>
<keyword evidence="5 6" id="KW-0472">Membrane</keyword>
<keyword evidence="9" id="KW-1185">Reference proteome</keyword>
<dbReference type="RefSeq" id="XP_028140274.1">
    <property type="nucleotide sequence ID" value="XM_028284473.1"/>
</dbReference>
<feature type="transmembrane region" description="Helical" evidence="6">
    <location>
        <begin position="159"/>
        <end position="182"/>
    </location>
</feature>
<dbReference type="GeneID" id="114334436"/>
<evidence type="ECO:0000259" key="7">
    <source>
        <dbReference type="PROSITE" id="PS50850"/>
    </source>
</evidence>
<evidence type="ECO:0000313" key="9">
    <source>
        <dbReference type="Proteomes" id="UP001652700"/>
    </source>
</evidence>
<feature type="transmembrane region" description="Helical" evidence="6">
    <location>
        <begin position="107"/>
        <end position="128"/>
    </location>
</feature>
<feature type="transmembrane region" description="Helical" evidence="6">
    <location>
        <begin position="430"/>
        <end position="451"/>
    </location>
</feature>
<dbReference type="GO" id="GO:0016020">
    <property type="term" value="C:membrane"/>
    <property type="evidence" value="ECO:0007669"/>
    <property type="project" value="UniProtKB-SubCell"/>
</dbReference>
<feature type="transmembrane region" description="Helical" evidence="6">
    <location>
        <begin position="399"/>
        <end position="418"/>
    </location>
</feature>
<dbReference type="InterPro" id="IPR036259">
    <property type="entry name" value="MFS_trans_sf"/>
</dbReference>
<proteinExistence type="predicted"/>